<feature type="compositionally biased region" description="Basic and acidic residues" evidence="1">
    <location>
        <begin position="84"/>
        <end position="96"/>
    </location>
</feature>
<sequence length="355" mass="40648">MAEHLPYSHEGRIDKRFTNNQGESRNNKHTDECYPCKEKSRNRDGTQLIVRESCDGNRPCFHCCRSANSAAEAKALCTSGAPHKNTDSRDLEVSKYRERHGKKAEDLPKKRKHQDNAPDRAIPRSHSGAFEPAFGPPHYPRSYNHLGYTTRVPAYQPAYLQAPRVPSAPQRILHKIPLYDTAGRLLGYEVPSQFEAQSSQFQNPSRSSFYPQQHRSRSPTRPRDRFYGTDARSSRNSGHRGFGFSNHDGKMPFKFGERKERQEQPVQKSEGGKKTRASNVPCRNGPACAFLPDCWHSHEGDGVEKLYKTKEERVALRVEKEKAEEKKKRREQEGPEVKEEPGVKREPDIKEEPNE</sequence>
<feature type="compositionally biased region" description="Basic and acidic residues" evidence="1">
    <location>
        <begin position="1"/>
        <end position="17"/>
    </location>
</feature>
<dbReference type="AlphaFoldDB" id="A0AAN7W2B7"/>
<feature type="region of interest" description="Disordered" evidence="1">
    <location>
        <begin position="1"/>
        <end position="32"/>
    </location>
</feature>
<dbReference type="Proteomes" id="UP001310594">
    <property type="component" value="Unassembled WGS sequence"/>
</dbReference>
<dbReference type="EMBL" id="JAVRQU010000020">
    <property type="protein sequence ID" value="KAK5691850.1"/>
    <property type="molecule type" value="Genomic_DNA"/>
</dbReference>
<feature type="compositionally biased region" description="Polar residues" evidence="1">
    <location>
        <begin position="196"/>
        <end position="213"/>
    </location>
</feature>
<gene>
    <name evidence="2" type="ORF">LTR97_011021</name>
</gene>
<evidence type="ECO:0000313" key="3">
    <source>
        <dbReference type="Proteomes" id="UP001310594"/>
    </source>
</evidence>
<accession>A0AAN7W2B7</accession>
<protein>
    <submittedName>
        <fullName evidence="2">Uncharacterized protein</fullName>
    </submittedName>
</protein>
<proteinExistence type="predicted"/>
<feature type="compositionally biased region" description="Basic and acidic residues" evidence="1">
    <location>
        <begin position="247"/>
        <end position="263"/>
    </location>
</feature>
<feature type="region of interest" description="Disordered" evidence="1">
    <location>
        <begin position="196"/>
        <end position="283"/>
    </location>
</feature>
<name>A0AAN7W2B7_9PEZI</name>
<feature type="region of interest" description="Disordered" evidence="1">
    <location>
        <begin position="317"/>
        <end position="355"/>
    </location>
</feature>
<feature type="compositionally biased region" description="Basic and acidic residues" evidence="1">
    <location>
        <begin position="103"/>
        <end position="122"/>
    </location>
</feature>
<evidence type="ECO:0000256" key="1">
    <source>
        <dbReference type="SAM" id="MobiDB-lite"/>
    </source>
</evidence>
<organism evidence="2 3">
    <name type="scientific">Elasticomyces elasticus</name>
    <dbReference type="NCBI Taxonomy" id="574655"/>
    <lineage>
        <taxon>Eukaryota</taxon>
        <taxon>Fungi</taxon>
        <taxon>Dikarya</taxon>
        <taxon>Ascomycota</taxon>
        <taxon>Pezizomycotina</taxon>
        <taxon>Dothideomycetes</taxon>
        <taxon>Dothideomycetidae</taxon>
        <taxon>Mycosphaerellales</taxon>
        <taxon>Teratosphaeriaceae</taxon>
        <taxon>Elasticomyces</taxon>
    </lineage>
</organism>
<evidence type="ECO:0000313" key="2">
    <source>
        <dbReference type="EMBL" id="KAK5691850.1"/>
    </source>
</evidence>
<feature type="region of interest" description="Disordered" evidence="1">
    <location>
        <begin position="79"/>
        <end position="131"/>
    </location>
</feature>
<comment type="caution">
    <text evidence="2">The sequence shown here is derived from an EMBL/GenBank/DDBJ whole genome shotgun (WGS) entry which is preliminary data.</text>
</comment>
<reference evidence="2" key="1">
    <citation type="submission" date="2023-08" db="EMBL/GenBank/DDBJ databases">
        <title>Black Yeasts Isolated from many extreme environments.</title>
        <authorList>
            <person name="Coleine C."/>
            <person name="Stajich J.E."/>
            <person name="Selbmann L."/>
        </authorList>
    </citation>
    <scope>NUCLEOTIDE SEQUENCE</scope>
    <source>
        <strain evidence="2">CCFEE 5810</strain>
    </source>
</reference>